<evidence type="ECO:0000313" key="2">
    <source>
        <dbReference type="Proteomes" id="UP000824469"/>
    </source>
</evidence>
<evidence type="ECO:0000313" key="1">
    <source>
        <dbReference type="EMBL" id="KAH9287957.1"/>
    </source>
</evidence>
<dbReference type="AlphaFoldDB" id="A0AA38BR27"/>
<keyword evidence="2" id="KW-1185">Reference proteome</keyword>
<protein>
    <submittedName>
        <fullName evidence="1">Uncharacterized protein</fullName>
    </submittedName>
</protein>
<sequence length="87" mass="10156">WMFCHLKIVILYKSAHHCLEEVFNWSFDDDEHLVAVVIALQINSNGKFDNVSRTRIVRKLVNNFDTAERWAEQVGHRSVGHLGYTQT</sequence>
<proteinExistence type="predicted"/>
<gene>
    <name evidence="1" type="ORF">KI387_032074</name>
</gene>
<name>A0AA38BR27_TAXCH</name>
<organism evidence="1 2">
    <name type="scientific">Taxus chinensis</name>
    <name type="common">Chinese yew</name>
    <name type="synonym">Taxus wallichiana var. chinensis</name>
    <dbReference type="NCBI Taxonomy" id="29808"/>
    <lineage>
        <taxon>Eukaryota</taxon>
        <taxon>Viridiplantae</taxon>
        <taxon>Streptophyta</taxon>
        <taxon>Embryophyta</taxon>
        <taxon>Tracheophyta</taxon>
        <taxon>Spermatophyta</taxon>
        <taxon>Pinopsida</taxon>
        <taxon>Pinidae</taxon>
        <taxon>Conifers II</taxon>
        <taxon>Cupressales</taxon>
        <taxon>Taxaceae</taxon>
        <taxon>Taxus</taxon>
    </lineage>
</organism>
<feature type="non-terminal residue" evidence="1">
    <location>
        <position position="87"/>
    </location>
</feature>
<feature type="non-terminal residue" evidence="1">
    <location>
        <position position="1"/>
    </location>
</feature>
<comment type="caution">
    <text evidence="1">The sequence shown here is derived from an EMBL/GenBank/DDBJ whole genome shotgun (WGS) entry which is preliminary data.</text>
</comment>
<accession>A0AA38BR27</accession>
<dbReference type="EMBL" id="JAHRHJ020003813">
    <property type="protein sequence ID" value="KAH9287957.1"/>
    <property type="molecule type" value="Genomic_DNA"/>
</dbReference>
<dbReference type="Proteomes" id="UP000824469">
    <property type="component" value="Unassembled WGS sequence"/>
</dbReference>
<reference evidence="1 2" key="1">
    <citation type="journal article" date="2021" name="Nat. Plants">
        <title>The Taxus genome provides insights into paclitaxel biosynthesis.</title>
        <authorList>
            <person name="Xiong X."/>
            <person name="Gou J."/>
            <person name="Liao Q."/>
            <person name="Li Y."/>
            <person name="Zhou Q."/>
            <person name="Bi G."/>
            <person name="Li C."/>
            <person name="Du R."/>
            <person name="Wang X."/>
            <person name="Sun T."/>
            <person name="Guo L."/>
            <person name="Liang H."/>
            <person name="Lu P."/>
            <person name="Wu Y."/>
            <person name="Zhang Z."/>
            <person name="Ro D.K."/>
            <person name="Shang Y."/>
            <person name="Huang S."/>
            <person name="Yan J."/>
        </authorList>
    </citation>
    <scope>NUCLEOTIDE SEQUENCE [LARGE SCALE GENOMIC DNA]</scope>
    <source>
        <strain evidence="1">Ta-2019</strain>
    </source>
</reference>